<organism evidence="1 2">
    <name type="scientific">Micromonospora aurantiaca</name>
    <name type="common">nom. illeg.</name>
    <dbReference type="NCBI Taxonomy" id="47850"/>
    <lineage>
        <taxon>Bacteria</taxon>
        <taxon>Bacillati</taxon>
        <taxon>Actinomycetota</taxon>
        <taxon>Actinomycetes</taxon>
        <taxon>Micromonosporales</taxon>
        <taxon>Micromonosporaceae</taxon>
        <taxon>Micromonospora</taxon>
    </lineage>
</organism>
<dbReference type="EMBL" id="CP031263">
    <property type="protein sequence ID" value="AXH92019.1"/>
    <property type="molecule type" value="Genomic_DNA"/>
</dbReference>
<reference evidence="1 2" key="2">
    <citation type="submission" date="2018-08" db="EMBL/GenBank/DDBJ databases">
        <title>Streptomyces kandeliansis sp. nov., an endophytic bacterium isolated from mangrove plant.</title>
        <authorList>
            <person name="Wang R."/>
        </authorList>
    </citation>
    <scope>NUCLEOTIDE SEQUENCE [LARGE SCALE GENOMIC DNA]</scope>
    <source>
        <strain evidence="2">H14(2018)</strain>
    </source>
</reference>
<protein>
    <submittedName>
        <fullName evidence="1">Uncharacterized protein</fullName>
    </submittedName>
</protein>
<dbReference type="AlphaFoldDB" id="A0A6N3K4X5"/>
<name>A0A6N3K4X5_9ACTN</name>
<gene>
    <name evidence="1" type="ORF">DVH21_20005</name>
</gene>
<sequence length="90" mass="9992">MTGGRWLVASTVLGRPVTDDESYPHICRWMLAAADALSGRPVYLLRRDCAACAQERHERTHRQPDPAGGAVVDLAVARARRTTRRERPVA</sequence>
<proteinExistence type="predicted"/>
<evidence type="ECO:0000313" key="1">
    <source>
        <dbReference type="EMBL" id="AXH92019.1"/>
    </source>
</evidence>
<dbReference type="RefSeq" id="WP_114920052.1">
    <property type="nucleotide sequence ID" value="NZ_CP031263.1"/>
</dbReference>
<dbReference type="Proteomes" id="UP000253958">
    <property type="component" value="Chromosome"/>
</dbReference>
<reference evidence="1 2" key="1">
    <citation type="submission" date="2018-07" db="EMBL/GenBank/DDBJ databases">
        <authorList>
            <person name="Ye Y."/>
        </authorList>
    </citation>
    <scope>NUCLEOTIDE SEQUENCE [LARGE SCALE GENOMIC DNA]</scope>
    <source>
        <strain evidence="2">H14(2018)</strain>
    </source>
</reference>
<evidence type="ECO:0000313" key="2">
    <source>
        <dbReference type="Proteomes" id="UP000253958"/>
    </source>
</evidence>
<accession>A0A6N3K4X5</accession>